<dbReference type="GO" id="GO:0008654">
    <property type="term" value="P:phospholipid biosynthetic process"/>
    <property type="evidence" value="ECO:0007669"/>
    <property type="project" value="UniProtKB-KW"/>
</dbReference>
<feature type="transmembrane region" description="Helical" evidence="16">
    <location>
        <begin position="134"/>
        <end position="151"/>
    </location>
</feature>
<dbReference type="InterPro" id="IPR050324">
    <property type="entry name" value="CDP-alcohol_PTase-I"/>
</dbReference>
<keyword evidence="11 16" id="KW-0472">Membrane</keyword>
<keyword evidence="8 16" id="KW-0812">Transmembrane</keyword>
<keyword evidence="6" id="KW-0444">Lipid biosynthesis</keyword>
<evidence type="ECO:0000256" key="11">
    <source>
        <dbReference type="ARBA" id="ARBA00023136"/>
    </source>
</evidence>
<feature type="transmembrane region" description="Helical" evidence="16">
    <location>
        <begin position="65"/>
        <end position="82"/>
    </location>
</feature>
<evidence type="ECO:0000256" key="9">
    <source>
        <dbReference type="ARBA" id="ARBA00022989"/>
    </source>
</evidence>
<name>A0A1D8AT63_9BACT</name>
<evidence type="ECO:0000256" key="2">
    <source>
        <dbReference type="ARBA" id="ARBA00004127"/>
    </source>
</evidence>
<dbReference type="AlphaFoldDB" id="A0A1D8AT63"/>
<organism evidence="17 18">
    <name type="scientific">Lacunisphaera limnophila</name>
    <dbReference type="NCBI Taxonomy" id="1838286"/>
    <lineage>
        <taxon>Bacteria</taxon>
        <taxon>Pseudomonadati</taxon>
        <taxon>Verrucomicrobiota</taxon>
        <taxon>Opitutia</taxon>
        <taxon>Opitutales</taxon>
        <taxon>Opitutaceae</taxon>
        <taxon>Lacunisphaera</taxon>
    </lineage>
</organism>
<sequence>MSDLEQRENPYNVTQASRIYFLPNLMTAGNLFCGFIAVIKCIQARLITDGGEYAVSHPALTSIELYTQAVWFILAAVVFDSLDGRLARMGGRTSLFGAEFDSLADVVSFGMAPALMAFFLILAPREDYQWFRELGWLIAFVYLLCGAVRLARFNVITNPLLHRAEAESHKDFIGLPIPAAAGTLASLVLLLLNLELNARELRQWALALPFILILVSFLMVSSIRYPSFKQVNWETKTRFRTFVLVFIGVALLWRLREVAIFFIFLGYIAYGLFAHYRRVARQAQMRVLRRKVVKMKQGDSE</sequence>
<reference evidence="17 18" key="1">
    <citation type="submission" date="2016-06" db="EMBL/GenBank/DDBJ databases">
        <title>Three novel species with peptidoglycan cell walls form the new genus Lacunisphaera gen. nov. in the family Opitutaceae of the verrucomicrobial subdivision 4.</title>
        <authorList>
            <person name="Rast P."/>
            <person name="Gloeckner I."/>
            <person name="Jogler M."/>
            <person name="Boedeker C."/>
            <person name="Jeske O."/>
            <person name="Wiegand S."/>
            <person name="Reinhardt R."/>
            <person name="Schumann P."/>
            <person name="Rohde M."/>
            <person name="Spring S."/>
            <person name="Gloeckner F.O."/>
            <person name="Jogler C."/>
        </authorList>
    </citation>
    <scope>NUCLEOTIDE SEQUENCE [LARGE SCALE GENOMIC DNA]</scope>
    <source>
        <strain evidence="17 18">IG16b</strain>
    </source>
</reference>
<dbReference type="InterPro" id="IPR048254">
    <property type="entry name" value="CDP_ALCOHOL_P_TRANSF_CS"/>
</dbReference>
<evidence type="ECO:0000256" key="3">
    <source>
        <dbReference type="ARBA" id="ARBA00010441"/>
    </source>
</evidence>
<keyword evidence="7 15" id="KW-0808">Transferase</keyword>
<dbReference type="NCBIfam" id="TIGR00473">
    <property type="entry name" value="pssA"/>
    <property type="match status" value="1"/>
</dbReference>
<dbReference type="PATRIC" id="fig|1838286.3.peg.1156"/>
<proteinExistence type="inferred from homology"/>
<dbReference type="OrthoDB" id="9777147at2"/>
<dbReference type="Gene3D" id="1.20.120.1760">
    <property type="match status" value="1"/>
</dbReference>
<evidence type="ECO:0000256" key="16">
    <source>
        <dbReference type="SAM" id="Phobius"/>
    </source>
</evidence>
<evidence type="ECO:0000256" key="1">
    <source>
        <dbReference type="ARBA" id="ARBA00000287"/>
    </source>
</evidence>
<dbReference type="Proteomes" id="UP000095228">
    <property type="component" value="Chromosome"/>
</dbReference>
<evidence type="ECO:0000256" key="5">
    <source>
        <dbReference type="ARBA" id="ARBA00017171"/>
    </source>
</evidence>
<dbReference type="GO" id="GO:0016020">
    <property type="term" value="C:membrane"/>
    <property type="evidence" value="ECO:0007669"/>
    <property type="project" value="InterPro"/>
</dbReference>
<feature type="transmembrane region" description="Helical" evidence="16">
    <location>
        <begin position="204"/>
        <end position="225"/>
    </location>
</feature>
<accession>A0A1D8AT63</accession>
<evidence type="ECO:0000256" key="8">
    <source>
        <dbReference type="ARBA" id="ARBA00022692"/>
    </source>
</evidence>
<dbReference type="Pfam" id="PF01066">
    <property type="entry name" value="CDP-OH_P_transf"/>
    <property type="match status" value="1"/>
</dbReference>
<keyword evidence="18" id="KW-1185">Reference proteome</keyword>
<evidence type="ECO:0000256" key="14">
    <source>
        <dbReference type="ARBA" id="ARBA00032361"/>
    </source>
</evidence>
<dbReference type="GO" id="GO:0003882">
    <property type="term" value="F:CDP-diacylglycerol-serine O-phosphatidyltransferase activity"/>
    <property type="evidence" value="ECO:0007669"/>
    <property type="project" value="UniProtKB-EC"/>
</dbReference>
<dbReference type="PROSITE" id="PS00379">
    <property type="entry name" value="CDP_ALCOHOL_P_TRANSF"/>
    <property type="match status" value="1"/>
</dbReference>
<evidence type="ECO:0000256" key="12">
    <source>
        <dbReference type="ARBA" id="ARBA00023209"/>
    </source>
</evidence>
<feature type="transmembrane region" description="Helical" evidence="16">
    <location>
        <begin position="21"/>
        <end position="45"/>
    </location>
</feature>
<gene>
    <name evidence="17" type="ORF">Verru16b_01150</name>
</gene>
<dbReference type="InterPro" id="IPR000462">
    <property type="entry name" value="CDP-OH_P_trans"/>
</dbReference>
<dbReference type="KEGG" id="obg:Verru16b_01150"/>
<dbReference type="EC" id="2.7.8.8" evidence="4"/>
<dbReference type="RefSeq" id="WP_069961381.1">
    <property type="nucleotide sequence ID" value="NZ_CP016094.1"/>
</dbReference>
<dbReference type="GO" id="GO:0012505">
    <property type="term" value="C:endomembrane system"/>
    <property type="evidence" value="ECO:0007669"/>
    <property type="project" value="UniProtKB-SubCell"/>
</dbReference>
<comment type="subcellular location">
    <subcellularLocation>
        <location evidence="2">Endomembrane system</location>
        <topology evidence="2">Multi-pass membrane protein</topology>
    </subcellularLocation>
</comment>
<dbReference type="InterPro" id="IPR043130">
    <property type="entry name" value="CDP-OH_PTrfase_TM_dom"/>
</dbReference>
<evidence type="ECO:0000256" key="6">
    <source>
        <dbReference type="ARBA" id="ARBA00022516"/>
    </source>
</evidence>
<protein>
    <recommendedName>
        <fullName evidence="5">CDP-diacylglycerol--serine O-phosphatidyltransferase</fullName>
        <ecNumber evidence="4">2.7.8.8</ecNumber>
    </recommendedName>
    <alternativeName>
        <fullName evidence="14">Phosphatidylserine synthase</fullName>
    </alternativeName>
</protein>
<dbReference type="STRING" id="1838286.Verru16b_01150"/>
<evidence type="ECO:0000256" key="7">
    <source>
        <dbReference type="ARBA" id="ARBA00022679"/>
    </source>
</evidence>
<evidence type="ECO:0000313" key="18">
    <source>
        <dbReference type="Proteomes" id="UP000095228"/>
    </source>
</evidence>
<feature type="transmembrane region" description="Helical" evidence="16">
    <location>
        <begin position="259"/>
        <end position="276"/>
    </location>
</feature>
<comment type="similarity">
    <text evidence="3 15">Belongs to the CDP-alcohol phosphatidyltransferase class-I family.</text>
</comment>
<keyword evidence="12" id="KW-0594">Phospholipid biosynthesis</keyword>
<keyword evidence="9 16" id="KW-1133">Transmembrane helix</keyword>
<keyword evidence="10" id="KW-0443">Lipid metabolism</keyword>
<comment type="catalytic activity">
    <reaction evidence="1">
        <text>a CDP-1,2-diacyl-sn-glycerol + L-serine = a 1,2-diacyl-sn-glycero-3-phospho-L-serine + CMP + H(+)</text>
        <dbReference type="Rhea" id="RHEA:16913"/>
        <dbReference type="ChEBI" id="CHEBI:15378"/>
        <dbReference type="ChEBI" id="CHEBI:33384"/>
        <dbReference type="ChEBI" id="CHEBI:57262"/>
        <dbReference type="ChEBI" id="CHEBI:58332"/>
        <dbReference type="ChEBI" id="CHEBI:60377"/>
        <dbReference type="EC" id="2.7.8.8"/>
    </reaction>
</comment>
<dbReference type="PANTHER" id="PTHR14269:SF61">
    <property type="entry name" value="CDP-DIACYLGLYCEROL--SERINE O-PHOSPHATIDYLTRANSFERASE"/>
    <property type="match status" value="1"/>
</dbReference>
<keyword evidence="13" id="KW-1208">Phospholipid metabolism</keyword>
<evidence type="ECO:0000256" key="13">
    <source>
        <dbReference type="ARBA" id="ARBA00023264"/>
    </source>
</evidence>
<evidence type="ECO:0000256" key="10">
    <source>
        <dbReference type="ARBA" id="ARBA00023098"/>
    </source>
</evidence>
<feature type="transmembrane region" description="Helical" evidence="16">
    <location>
        <begin position="103"/>
        <end position="122"/>
    </location>
</feature>
<evidence type="ECO:0000256" key="15">
    <source>
        <dbReference type="RuleBase" id="RU003750"/>
    </source>
</evidence>
<dbReference type="PANTHER" id="PTHR14269">
    <property type="entry name" value="CDP-DIACYLGLYCEROL--GLYCEROL-3-PHOSPHATE 3-PHOSPHATIDYLTRANSFERASE-RELATED"/>
    <property type="match status" value="1"/>
</dbReference>
<feature type="transmembrane region" description="Helical" evidence="16">
    <location>
        <begin position="172"/>
        <end position="192"/>
    </location>
</feature>
<dbReference type="EMBL" id="CP016094">
    <property type="protein sequence ID" value="AOS44089.1"/>
    <property type="molecule type" value="Genomic_DNA"/>
</dbReference>
<dbReference type="InterPro" id="IPR004533">
    <property type="entry name" value="CDP-diaglyc--ser_O-PTrfase"/>
</dbReference>
<feature type="transmembrane region" description="Helical" evidence="16">
    <location>
        <begin position="237"/>
        <end position="253"/>
    </location>
</feature>
<evidence type="ECO:0000256" key="4">
    <source>
        <dbReference type="ARBA" id="ARBA00013174"/>
    </source>
</evidence>
<evidence type="ECO:0000313" key="17">
    <source>
        <dbReference type="EMBL" id="AOS44089.1"/>
    </source>
</evidence>